<evidence type="ECO:0000313" key="2">
    <source>
        <dbReference type="EMBL" id="EHB91356.1"/>
    </source>
</evidence>
<dbReference type="RefSeq" id="WP_009134211.1">
    <property type="nucleotide sequence ID" value="NZ_CP102250.1"/>
</dbReference>
<organism evidence="2 3">
    <name type="scientific">Alistipes indistinctus YIT 12060</name>
    <dbReference type="NCBI Taxonomy" id="742725"/>
    <lineage>
        <taxon>Bacteria</taxon>
        <taxon>Pseudomonadati</taxon>
        <taxon>Bacteroidota</taxon>
        <taxon>Bacteroidia</taxon>
        <taxon>Bacteroidales</taxon>
        <taxon>Rikenellaceae</taxon>
        <taxon>Alistipes</taxon>
    </lineage>
</organism>
<dbReference type="InterPro" id="IPR013762">
    <property type="entry name" value="Integrase-like_cat_sf"/>
</dbReference>
<dbReference type="STRING" id="742725.HMPREF9450_01405"/>
<protein>
    <submittedName>
        <fullName evidence="2">Uncharacterized protein</fullName>
    </submittedName>
</protein>
<dbReference type="HOGENOM" id="CLU_951997_0_0_10"/>
<accession>G5H9U0</accession>
<dbReference type="OrthoDB" id="1062381at2"/>
<dbReference type="EMBL" id="ADLD01000013">
    <property type="protein sequence ID" value="EHB91356.1"/>
    <property type="molecule type" value="Genomic_DNA"/>
</dbReference>
<dbReference type="Proteomes" id="UP000006008">
    <property type="component" value="Unassembled WGS sequence"/>
</dbReference>
<dbReference type="InterPro" id="IPR011010">
    <property type="entry name" value="DNA_brk_join_enz"/>
</dbReference>
<proteinExistence type="predicted"/>
<sequence>MNENVSQAFEQMIERQSQKKCIRNGIVVYGASSARKFRYLRDSLKRFSETVLCRDFETLTFTDIDSGFLQRYVSHLQGRNVAEKIRKLKQIFRSAHAGTEVFDPVEAIPAVRKTTDPFIPYSEIVRIREMERSGLTNKESFCLDLFLFGFYSGGSSVAEMAALREENVHGDYLCCERTGCSGTARIPLNKYAKAILRKYRKDGFGDYLLPVFTHKHLSSEQQQGRIKRITEQTNGLMKEIARKLQLECELTLGMTRRIFIEHMLACRMPLETIAEVTGCTLDTIIRYLEKHK</sequence>
<gene>
    <name evidence="2" type="ORF">HMPREF9450_01405</name>
</gene>
<name>G5H9U0_9BACT</name>
<evidence type="ECO:0000256" key="1">
    <source>
        <dbReference type="ARBA" id="ARBA00023172"/>
    </source>
</evidence>
<dbReference type="SUPFAM" id="SSF56349">
    <property type="entry name" value="DNA breaking-rejoining enzymes"/>
    <property type="match status" value="1"/>
</dbReference>
<dbReference type="GO" id="GO:0015074">
    <property type="term" value="P:DNA integration"/>
    <property type="evidence" value="ECO:0007669"/>
    <property type="project" value="InterPro"/>
</dbReference>
<keyword evidence="3" id="KW-1185">Reference proteome</keyword>
<reference evidence="2 3" key="1">
    <citation type="submission" date="2011-08" db="EMBL/GenBank/DDBJ databases">
        <title>The Genome Sequence of Alistipes indistinctus YIT 12060.</title>
        <authorList>
            <consortium name="The Broad Institute Genome Sequencing Platform"/>
            <person name="Earl A."/>
            <person name="Ward D."/>
            <person name="Feldgarden M."/>
            <person name="Gevers D."/>
            <person name="Morotomi M."/>
            <person name="Young S.K."/>
            <person name="Zeng Q."/>
            <person name="Gargeya S."/>
            <person name="Fitzgerald M."/>
            <person name="Haas B."/>
            <person name="Abouelleil A."/>
            <person name="Alvarado L."/>
            <person name="Arachchi H.M."/>
            <person name="Berlin A."/>
            <person name="Brown A."/>
            <person name="Chapman S.B."/>
            <person name="Chen Z."/>
            <person name="Dunbar C."/>
            <person name="Freedman E."/>
            <person name="Gearin G."/>
            <person name="Gellesch M."/>
            <person name="Goldberg J."/>
            <person name="Griggs A."/>
            <person name="Gujja S."/>
            <person name="Heiman D."/>
            <person name="Howarth C."/>
            <person name="Larson L."/>
            <person name="Lui A."/>
            <person name="MacDonald P.J.P."/>
            <person name="Montmayeur A."/>
            <person name="Murphy C."/>
            <person name="Neiman D."/>
            <person name="Pearson M."/>
            <person name="Priest M."/>
            <person name="Roberts A."/>
            <person name="Saif S."/>
            <person name="Shea T."/>
            <person name="Shenoy N."/>
            <person name="Sisk P."/>
            <person name="Stolte C."/>
            <person name="Sykes S."/>
            <person name="Wortman J."/>
            <person name="Nusbaum C."/>
            <person name="Birren B."/>
        </authorList>
    </citation>
    <scope>NUCLEOTIDE SEQUENCE [LARGE SCALE GENOMIC DNA]</scope>
    <source>
        <strain evidence="2 3">YIT 12060</strain>
    </source>
</reference>
<evidence type="ECO:0000313" key="3">
    <source>
        <dbReference type="Proteomes" id="UP000006008"/>
    </source>
</evidence>
<keyword evidence="1" id="KW-0233">DNA recombination</keyword>
<dbReference type="AlphaFoldDB" id="G5H9U0"/>
<dbReference type="eggNOG" id="COG4974">
    <property type="taxonomic scope" value="Bacteria"/>
</dbReference>
<dbReference type="GeneID" id="92815563"/>
<dbReference type="Gene3D" id="1.10.443.10">
    <property type="entry name" value="Intergrase catalytic core"/>
    <property type="match status" value="1"/>
</dbReference>
<comment type="caution">
    <text evidence="2">The sequence shown here is derived from an EMBL/GenBank/DDBJ whole genome shotgun (WGS) entry which is preliminary data.</text>
</comment>
<dbReference type="PATRIC" id="fig|742725.3.peg.1486"/>
<dbReference type="GO" id="GO:0003677">
    <property type="term" value="F:DNA binding"/>
    <property type="evidence" value="ECO:0007669"/>
    <property type="project" value="InterPro"/>
</dbReference>
<dbReference type="GO" id="GO:0006310">
    <property type="term" value="P:DNA recombination"/>
    <property type="evidence" value="ECO:0007669"/>
    <property type="project" value="UniProtKB-KW"/>
</dbReference>